<dbReference type="SMART" id="SM00471">
    <property type="entry name" value="HDc"/>
    <property type="match status" value="1"/>
</dbReference>
<proteinExistence type="predicted"/>
<organism evidence="2 3">
    <name type="scientific">Kineothrix alysoides</name>
    <dbReference type="NCBI Taxonomy" id="1469948"/>
    <lineage>
        <taxon>Bacteria</taxon>
        <taxon>Bacillati</taxon>
        <taxon>Bacillota</taxon>
        <taxon>Clostridia</taxon>
        <taxon>Lachnospirales</taxon>
        <taxon>Lachnospiraceae</taxon>
        <taxon>Kineothrix</taxon>
    </lineage>
</organism>
<gene>
    <name evidence="2" type="ORF">EDD76_107170</name>
</gene>
<dbReference type="SUPFAM" id="SSF109604">
    <property type="entry name" value="HD-domain/PDEase-like"/>
    <property type="match status" value="1"/>
</dbReference>
<comment type="caution">
    <text evidence="2">The sequence shown here is derived from an EMBL/GenBank/DDBJ whole genome shotgun (WGS) entry which is preliminary data.</text>
</comment>
<name>A0A4R1QXF2_9FIRM</name>
<evidence type="ECO:0000259" key="1">
    <source>
        <dbReference type="SMART" id="SM00471"/>
    </source>
</evidence>
<sequence length="164" mass="18711">MDITVSDEIEAEFLELIQSILGDSEFKKLTMYRQHFGTTRLMHSLNVSYLSWLMASRFGWDTSVAARAGLLHDFCLYDFKEKLPKGTFQAFHHPKVAARTSGERFKLHEKERQAILSHMFPLGPLPQSKEAWLISLTDKVCAVTEACRLNIALARQDRVVITPA</sequence>
<keyword evidence="3" id="KW-1185">Reference proteome</keyword>
<dbReference type="InterPro" id="IPR003607">
    <property type="entry name" value="HD/PDEase_dom"/>
</dbReference>
<protein>
    <recommendedName>
        <fullName evidence="1">HD/PDEase domain-containing protein</fullName>
    </recommendedName>
</protein>
<dbReference type="EMBL" id="SLUO01000007">
    <property type="protein sequence ID" value="TCL58055.1"/>
    <property type="molecule type" value="Genomic_DNA"/>
</dbReference>
<dbReference type="AlphaFoldDB" id="A0A4R1QXF2"/>
<dbReference type="RefSeq" id="WP_031390976.1">
    <property type="nucleotide sequence ID" value="NZ_JPNB01000002.1"/>
</dbReference>
<dbReference type="InterPro" id="IPR006674">
    <property type="entry name" value="HD_domain"/>
</dbReference>
<dbReference type="Gene3D" id="1.10.3210.10">
    <property type="entry name" value="Hypothetical protein af1432"/>
    <property type="match status" value="1"/>
</dbReference>
<evidence type="ECO:0000313" key="2">
    <source>
        <dbReference type="EMBL" id="TCL58055.1"/>
    </source>
</evidence>
<evidence type="ECO:0000313" key="3">
    <source>
        <dbReference type="Proteomes" id="UP000295718"/>
    </source>
</evidence>
<dbReference type="Pfam" id="PF01966">
    <property type="entry name" value="HD"/>
    <property type="match status" value="1"/>
</dbReference>
<dbReference type="OrthoDB" id="360187at2"/>
<feature type="domain" description="HD/PDEase" evidence="1">
    <location>
        <begin position="36"/>
        <end position="152"/>
    </location>
</feature>
<reference evidence="2 3" key="1">
    <citation type="submission" date="2019-03" db="EMBL/GenBank/DDBJ databases">
        <title>Genomic Encyclopedia of Type Strains, Phase IV (KMG-IV): sequencing the most valuable type-strain genomes for metagenomic binning, comparative biology and taxonomic classification.</title>
        <authorList>
            <person name="Goeker M."/>
        </authorList>
    </citation>
    <scope>NUCLEOTIDE SEQUENCE [LARGE SCALE GENOMIC DNA]</scope>
    <source>
        <strain evidence="2 3">DSM 100556</strain>
    </source>
</reference>
<dbReference type="Proteomes" id="UP000295718">
    <property type="component" value="Unassembled WGS sequence"/>
</dbReference>
<dbReference type="STRING" id="1469948.GCA_000732725_02291"/>
<accession>A0A4R1QXF2</accession>
<dbReference type="CDD" id="cd00077">
    <property type="entry name" value="HDc"/>
    <property type="match status" value="1"/>
</dbReference>